<dbReference type="eggNOG" id="COG1975">
    <property type="taxonomic scope" value="Bacteria"/>
</dbReference>
<dbReference type="HOGENOM" id="CLU_041115_4_1_9"/>
<evidence type="ECO:0000259" key="1">
    <source>
        <dbReference type="Pfam" id="PF13478"/>
    </source>
</evidence>
<dbReference type="EMBL" id="CP002105">
    <property type="protein sequence ID" value="ADL12013.1"/>
    <property type="molecule type" value="Genomic_DNA"/>
</dbReference>
<gene>
    <name evidence="2" type="ordered locus">Acear_0467</name>
</gene>
<proteinExistence type="predicted"/>
<accession>D9QUV4</accession>
<protein>
    <submittedName>
        <fullName evidence="2">Sulfurylase large subunit, molybdopterin cytosine dinucleotide biosynthesis</fullName>
    </submittedName>
</protein>
<dbReference type="STRING" id="574087.Acear_0467"/>
<reference evidence="2 3" key="1">
    <citation type="journal article" date="2010" name="Stand. Genomic Sci.">
        <title>Complete genome sequence of Acetohalobium arabaticum type strain (Z-7288).</title>
        <authorList>
            <person name="Sikorski J."/>
            <person name="Lapidus A."/>
            <person name="Chertkov O."/>
            <person name="Lucas S."/>
            <person name="Copeland A."/>
            <person name="Glavina Del Rio T."/>
            <person name="Nolan M."/>
            <person name="Tice H."/>
            <person name="Cheng J.F."/>
            <person name="Han C."/>
            <person name="Brambilla E."/>
            <person name="Pitluck S."/>
            <person name="Liolios K."/>
            <person name="Ivanova N."/>
            <person name="Mavromatis K."/>
            <person name="Mikhailova N."/>
            <person name="Pati A."/>
            <person name="Bruce D."/>
            <person name="Detter C."/>
            <person name="Tapia R."/>
            <person name="Goodwin L."/>
            <person name="Chen A."/>
            <person name="Palaniappan K."/>
            <person name="Land M."/>
            <person name="Hauser L."/>
            <person name="Chang Y.J."/>
            <person name="Jeffries C.D."/>
            <person name="Rohde M."/>
            <person name="Goker M."/>
            <person name="Spring S."/>
            <person name="Woyke T."/>
            <person name="Bristow J."/>
            <person name="Eisen J.A."/>
            <person name="Markowitz V."/>
            <person name="Hugenholtz P."/>
            <person name="Kyrpides N.C."/>
            <person name="Klenk H.P."/>
        </authorList>
    </citation>
    <scope>NUCLEOTIDE SEQUENCE [LARGE SCALE GENOMIC DNA]</scope>
    <source>
        <strain evidence="3">ATCC 49924 / DSM 5501 / Z-7288</strain>
    </source>
</reference>
<dbReference type="PANTHER" id="PTHR30388">
    <property type="entry name" value="ALDEHYDE OXIDOREDUCTASE MOLYBDENUM COFACTOR ASSEMBLY PROTEIN"/>
    <property type="match status" value="1"/>
</dbReference>
<dbReference type="InterPro" id="IPR052698">
    <property type="entry name" value="MoCofactor_Util/Proc"/>
</dbReference>
<dbReference type="Proteomes" id="UP000001661">
    <property type="component" value="Chromosome"/>
</dbReference>
<name>D9QUV4_ACEAZ</name>
<dbReference type="RefSeq" id="WP_013277459.1">
    <property type="nucleotide sequence ID" value="NC_014378.1"/>
</dbReference>
<dbReference type="PANTHER" id="PTHR30388:SF6">
    <property type="entry name" value="XANTHINE DEHYDROGENASE SUBUNIT A-RELATED"/>
    <property type="match status" value="1"/>
</dbReference>
<evidence type="ECO:0000313" key="3">
    <source>
        <dbReference type="Proteomes" id="UP000001661"/>
    </source>
</evidence>
<organism evidence="2 3">
    <name type="scientific">Acetohalobium arabaticum (strain ATCC 49924 / DSM 5501 / Z-7288)</name>
    <dbReference type="NCBI Taxonomy" id="574087"/>
    <lineage>
        <taxon>Bacteria</taxon>
        <taxon>Bacillati</taxon>
        <taxon>Bacillota</taxon>
        <taxon>Clostridia</taxon>
        <taxon>Halanaerobiales</taxon>
        <taxon>Halobacteroidaceae</taxon>
        <taxon>Acetohalobium</taxon>
    </lineage>
</organism>
<keyword evidence="3" id="KW-1185">Reference proteome</keyword>
<dbReference type="KEGG" id="aar:Acear_0467"/>
<dbReference type="Pfam" id="PF13478">
    <property type="entry name" value="XdhC_C"/>
    <property type="match status" value="1"/>
</dbReference>
<evidence type="ECO:0000313" key="2">
    <source>
        <dbReference type="EMBL" id="ADL12013.1"/>
    </source>
</evidence>
<dbReference type="AlphaFoldDB" id="D9QUV4"/>
<feature type="domain" description="XdhC Rossmann" evidence="1">
    <location>
        <begin position="106"/>
        <end position="249"/>
    </location>
</feature>
<sequence>MEQIEFYRKIATAYKQKEQAMIGTITAVKENNNFEFDPVGSKILLRQEDRLAYPANSLELWQIILDNIDAADQLIDLKQPALNKVEIDSGSEMEVYFEPVIEEPRLLIFGAGHVAQSLAQVSKMADFKVTVMDDREDMVNRQRYPQADKLVCAEFDEYLENVQIKENDYLVIVTRGHQHDYDVLREVIDSKARYIGMIGSSRKVKILFKNLQEKEGISQELIDKVYAPIGVDIASETPAEIAISIIAEIISIRRGK</sequence>
<dbReference type="SUPFAM" id="SSF51735">
    <property type="entry name" value="NAD(P)-binding Rossmann-fold domains"/>
    <property type="match status" value="1"/>
</dbReference>
<dbReference type="OrthoDB" id="9773039at2"/>
<dbReference type="InterPro" id="IPR036291">
    <property type="entry name" value="NAD(P)-bd_dom_sf"/>
</dbReference>
<dbReference type="InterPro" id="IPR027051">
    <property type="entry name" value="XdhC_Rossmann_dom"/>
</dbReference>
<dbReference type="Gene3D" id="3.40.50.720">
    <property type="entry name" value="NAD(P)-binding Rossmann-like Domain"/>
    <property type="match status" value="1"/>
</dbReference>